<reference evidence="3" key="1">
    <citation type="submission" date="2018-03" db="EMBL/GenBank/DDBJ databases">
        <authorList>
            <person name="Blom J."/>
        </authorList>
    </citation>
    <scope>NUCLEOTIDE SEQUENCE [LARGE SCALE GENOMIC DNA]</scope>
    <source>
        <strain evidence="3">KPC-SM-21</strain>
    </source>
</reference>
<proteinExistence type="predicted"/>
<organism evidence="2 3">
    <name type="scientific">Acinetobacter stercoris</name>
    <dbReference type="NCBI Taxonomy" id="2126983"/>
    <lineage>
        <taxon>Bacteria</taxon>
        <taxon>Pseudomonadati</taxon>
        <taxon>Pseudomonadota</taxon>
        <taxon>Gammaproteobacteria</taxon>
        <taxon>Moraxellales</taxon>
        <taxon>Moraxellaceae</taxon>
        <taxon>Acinetobacter</taxon>
    </lineage>
</organism>
<feature type="signal peptide" evidence="1">
    <location>
        <begin position="1"/>
        <end position="18"/>
    </location>
</feature>
<sequence>MRTIFRLYIILISTNLFIACQTTDIRPFDLNAYLQRYIGQSSSDIQKHLHFYNLGYQSAQPVLSDNHLIYTIYQPINIPIMINSDPLNPGPIRANSYDVHLKCNVIFNLQQGVAHSISYQGNSC</sequence>
<evidence type="ECO:0000313" key="3">
    <source>
        <dbReference type="Proteomes" id="UP000245974"/>
    </source>
</evidence>
<accession>A0A2U3MYA8</accession>
<dbReference type="AlphaFoldDB" id="A0A2U3MYA8"/>
<name>A0A2U3MYA8_9GAMM</name>
<feature type="chain" id="PRO_5015619503" evidence="1">
    <location>
        <begin position="19"/>
        <end position="124"/>
    </location>
</feature>
<evidence type="ECO:0000256" key="1">
    <source>
        <dbReference type="SAM" id="SignalP"/>
    </source>
</evidence>
<dbReference type="PROSITE" id="PS51257">
    <property type="entry name" value="PROKAR_LIPOPROTEIN"/>
    <property type="match status" value="1"/>
</dbReference>
<dbReference type="Proteomes" id="UP000245974">
    <property type="component" value="Unassembled WGS sequence"/>
</dbReference>
<dbReference type="EMBL" id="OOGT01000058">
    <property type="protein sequence ID" value="SPL70422.1"/>
    <property type="molecule type" value="Genomic_DNA"/>
</dbReference>
<dbReference type="InParanoid" id="A0A2U3MYA8"/>
<keyword evidence="3" id="KW-1185">Reference proteome</keyword>
<protein>
    <submittedName>
        <fullName evidence="2">Uncharacterized protein</fullName>
    </submittedName>
</protein>
<evidence type="ECO:0000313" key="2">
    <source>
        <dbReference type="EMBL" id="SPL70422.1"/>
    </source>
</evidence>
<keyword evidence="1" id="KW-0732">Signal</keyword>
<gene>
    <name evidence="2" type="ORF">KPC_1600</name>
</gene>